<evidence type="ECO:0000256" key="4">
    <source>
        <dbReference type="ARBA" id="ARBA00022679"/>
    </source>
</evidence>
<feature type="binding site" evidence="12">
    <location>
        <position position="65"/>
    </location>
    <ligand>
        <name>S-adenosyl-L-methionine</name>
        <dbReference type="ChEBI" id="CHEBI:59789"/>
    </ligand>
</feature>
<dbReference type="InterPro" id="IPR013785">
    <property type="entry name" value="Aldolase_TIM"/>
</dbReference>
<evidence type="ECO:0000256" key="6">
    <source>
        <dbReference type="ARBA" id="ARBA00022723"/>
    </source>
</evidence>
<dbReference type="GO" id="GO:0005506">
    <property type="term" value="F:iron ion binding"/>
    <property type="evidence" value="ECO:0007669"/>
    <property type="project" value="UniProtKB-UniRule"/>
</dbReference>
<evidence type="ECO:0000256" key="3">
    <source>
        <dbReference type="ARBA" id="ARBA00022485"/>
    </source>
</evidence>
<keyword evidence="7 10" id="KW-0408">Iron</keyword>
<evidence type="ECO:0000313" key="14">
    <source>
        <dbReference type="EMBL" id="ABR54972.1"/>
    </source>
</evidence>
<dbReference type="Pfam" id="PF04055">
    <property type="entry name" value="Radical_SAM"/>
    <property type="match status" value="1"/>
</dbReference>
<dbReference type="InterPro" id="IPR019940">
    <property type="entry name" value="CofH_family"/>
</dbReference>
<dbReference type="HAMAP" id="MF_01612">
    <property type="entry name" value="FO_synth_sub2"/>
    <property type="match status" value="1"/>
</dbReference>
<dbReference type="CDD" id="cd01335">
    <property type="entry name" value="Radical_SAM"/>
    <property type="match status" value="1"/>
</dbReference>
<organism evidence="14 15">
    <name type="scientific">Methanococcus vannielii (strain ATCC 35089 / DSM 1224 / JCM 13029 / OCM 148 / SB)</name>
    <dbReference type="NCBI Taxonomy" id="406327"/>
    <lineage>
        <taxon>Archaea</taxon>
        <taxon>Methanobacteriati</taxon>
        <taxon>Methanobacteriota</taxon>
        <taxon>Methanomada group</taxon>
        <taxon>Methanococci</taxon>
        <taxon>Methanococcales</taxon>
        <taxon>Methanococcaceae</taxon>
        <taxon>Methanococcus</taxon>
    </lineage>
</organism>
<dbReference type="GeneID" id="5325351"/>
<comment type="function">
    <text evidence="10">Catalyzes the radical-mediated synthesis of 5-amino-5-(4-hydroxybenzyl)-6-(D-ribitylimino)-5,6-dihydrouracil from 5-amino-6-(D-ribitylamino)uracil and L-tyrosine.</text>
</comment>
<feature type="binding site" evidence="10 11">
    <location>
        <position position="63"/>
    </location>
    <ligand>
        <name>[4Fe-4S] cluster</name>
        <dbReference type="ChEBI" id="CHEBI:49883"/>
        <note>4Fe-4S-S-AdoMet</note>
    </ligand>
</feature>
<dbReference type="UniPathway" id="UPA00072"/>
<evidence type="ECO:0000256" key="9">
    <source>
        <dbReference type="ARBA" id="ARBA00048468"/>
    </source>
</evidence>
<keyword evidence="8 10" id="KW-0411">Iron-sulfur</keyword>
<dbReference type="GO" id="GO:0141093">
    <property type="term" value="F:5-amino-6-(D-ribitylamino)uracil--L-tyrosine 4-hydroxyphenyl transferase activity"/>
    <property type="evidence" value="ECO:0007669"/>
    <property type="project" value="UniProtKB-EC"/>
</dbReference>
<feature type="binding site" evidence="10 11">
    <location>
        <position position="59"/>
    </location>
    <ligand>
        <name>[4Fe-4S] cluster</name>
        <dbReference type="ChEBI" id="CHEBI:49883"/>
        <note>4Fe-4S-S-AdoMet</note>
    </ligand>
</feature>
<feature type="binding site" evidence="12">
    <location>
        <position position="174"/>
    </location>
    <ligand>
        <name>S-adenosyl-L-methionine</name>
        <dbReference type="ChEBI" id="CHEBI:59789"/>
    </ligand>
</feature>
<dbReference type="Pfam" id="PF19288">
    <property type="entry name" value="CofH_C"/>
    <property type="match status" value="1"/>
</dbReference>
<dbReference type="NCBIfam" id="NF005609">
    <property type="entry name" value="PRK07360.1"/>
    <property type="match status" value="1"/>
</dbReference>
<comment type="cofactor">
    <cofactor evidence="10 11">
        <name>[4Fe-4S] cluster</name>
        <dbReference type="ChEBI" id="CHEBI:49883"/>
    </cofactor>
    <text evidence="10 11">Binds 1 [4Fe-4S] cluster. The cluster is coordinated with 3 cysteines and an exchangeable S-adenosyl-L-methionine.</text>
</comment>
<keyword evidence="5 10" id="KW-0949">S-adenosyl-L-methionine</keyword>
<keyword evidence="6 10" id="KW-0479">Metal-binding</keyword>
<dbReference type="SFLD" id="SFLDG01064">
    <property type="entry name" value="F420__menaquinone_cofactor_bio"/>
    <property type="match status" value="1"/>
</dbReference>
<dbReference type="PANTHER" id="PTHR43076:SF1">
    <property type="entry name" value="LIPOYL SYNTHASE 2"/>
    <property type="match status" value="1"/>
</dbReference>
<keyword evidence="3 10" id="KW-0004">4Fe-4S</keyword>
<dbReference type="eggNOG" id="arCOG00656">
    <property type="taxonomic scope" value="Archaea"/>
</dbReference>
<protein>
    <recommendedName>
        <fullName evidence="2 10">5-amino-6-(D-ribitylamino)uracil--L-tyrosine 4-hydroxyphenyl transferase</fullName>
        <ecNumber evidence="2 10">2.5.1.147</ecNumber>
    </recommendedName>
    <alternativeName>
        <fullName evidence="10">FO synthase subunit 2</fullName>
    </alternativeName>
</protein>
<dbReference type="GO" id="GO:0051539">
    <property type="term" value="F:4 iron, 4 sulfur cluster binding"/>
    <property type="evidence" value="ECO:0007669"/>
    <property type="project" value="UniProtKB-KW"/>
</dbReference>
<comment type="catalytic activity">
    <reaction evidence="9 10">
        <text>5-amino-6-(D-ribitylamino)uracil + L-tyrosine + S-adenosyl-L-methionine = 5-amino-5-(4-hydroxybenzyl)-6-(D-ribitylimino)-5,6-dihydrouracil + 2-iminoacetate + 5'-deoxyadenosine + L-methionine + H(+)</text>
        <dbReference type="Rhea" id="RHEA:55200"/>
        <dbReference type="ChEBI" id="CHEBI:15378"/>
        <dbReference type="ChEBI" id="CHEBI:15934"/>
        <dbReference type="ChEBI" id="CHEBI:17319"/>
        <dbReference type="ChEBI" id="CHEBI:57844"/>
        <dbReference type="ChEBI" id="CHEBI:58315"/>
        <dbReference type="ChEBI" id="CHEBI:59789"/>
        <dbReference type="ChEBI" id="CHEBI:77846"/>
        <dbReference type="ChEBI" id="CHEBI:85936"/>
        <dbReference type="EC" id="2.5.1.147"/>
    </reaction>
</comment>
<dbReference type="SFLD" id="SFLDG01388">
    <property type="entry name" value="7_8-didemethyl-8-hydroxy-5-dea"/>
    <property type="match status" value="1"/>
</dbReference>
<evidence type="ECO:0000256" key="10">
    <source>
        <dbReference type="HAMAP-Rule" id="MF_01612"/>
    </source>
</evidence>
<dbReference type="NCBIfam" id="TIGR03551">
    <property type="entry name" value="F420_cofH"/>
    <property type="match status" value="1"/>
</dbReference>
<keyword evidence="15" id="KW-1185">Reference proteome</keyword>
<dbReference type="InterPro" id="IPR045567">
    <property type="entry name" value="CofH/MnqC-like_C"/>
</dbReference>
<feature type="binding site" evidence="10 11">
    <location>
        <position position="66"/>
    </location>
    <ligand>
        <name>[4Fe-4S] cluster</name>
        <dbReference type="ChEBI" id="CHEBI:49883"/>
        <note>4Fe-4S-S-AdoMet</note>
    </ligand>
</feature>
<dbReference type="NCBIfam" id="TIGR00423">
    <property type="entry name" value="CofH family radical SAM protein"/>
    <property type="match status" value="1"/>
</dbReference>
<gene>
    <name evidence="10" type="primary">cofH</name>
    <name evidence="14" type="ordered locus">Mevan_1072</name>
</gene>
<dbReference type="InterPro" id="IPR020050">
    <property type="entry name" value="FO_synthase_su2"/>
</dbReference>
<feature type="domain" description="Radical SAM core" evidence="13">
    <location>
        <begin position="45"/>
        <end position="292"/>
    </location>
</feature>
<proteinExistence type="inferred from homology"/>
<dbReference type="SMART" id="SM00729">
    <property type="entry name" value="Elp3"/>
    <property type="match status" value="1"/>
</dbReference>
<evidence type="ECO:0000256" key="8">
    <source>
        <dbReference type="ARBA" id="ARBA00023014"/>
    </source>
</evidence>
<dbReference type="SUPFAM" id="SSF102114">
    <property type="entry name" value="Radical SAM enzymes"/>
    <property type="match status" value="1"/>
</dbReference>
<keyword evidence="4 10" id="KW-0808">Transferase</keyword>
<evidence type="ECO:0000256" key="5">
    <source>
        <dbReference type="ARBA" id="ARBA00022691"/>
    </source>
</evidence>
<dbReference type="PROSITE" id="PS51918">
    <property type="entry name" value="RADICAL_SAM"/>
    <property type="match status" value="1"/>
</dbReference>
<dbReference type="STRING" id="406327.Mevan_1072"/>
<dbReference type="HOGENOM" id="CLU_040406_1_0_2"/>
<evidence type="ECO:0000313" key="15">
    <source>
        <dbReference type="Proteomes" id="UP000001107"/>
    </source>
</evidence>
<evidence type="ECO:0000256" key="1">
    <source>
        <dbReference type="ARBA" id="ARBA00004712"/>
    </source>
</evidence>
<comment type="pathway">
    <text evidence="1 10">Cofactor biosynthesis; coenzyme F0 biosynthesis.</text>
</comment>
<dbReference type="PANTHER" id="PTHR43076">
    <property type="entry name" value="FO SYNTHASE (COFH)"/>
    <property type="match status" value="1"/>
</dbReference>
<dbReference type="OrthoDB" id="8186at2157"/>
<dbReference type="SFLD" id="SFLDS00029">
    <property type="entry name" value="Radical_SAM"/>
    <property type="match status" value="1"/>
</dbReference>
<dbReference type="EC" id="2.5.1.147" evidence="2 10"/>
<dbReference type="InterPro" id="IPR006638">
    <property type="entry name" value="Elp3/MiaA/NifB-like_rSAM"/>
</dbReference>
<dbReference type="Gene3D" id="3.20.20.70">
    <property type="entry name" value="Aldolase class I"/>
    <property type="match status" value="1"/>
</dbReference>
<dbReference type="EMBL" id="CP000742">
    <property type="protein sequence ID" value="ABR54972.1"/>
    <property type="molecule type" value="Genomic_DNA"/>
</dbReference>
<evidence type="ECO:0000256" key="12">
    <source>
        <dbReference type="PIRSR" id="PIRSR004762-2"/>
    </source>
</evidence>
<dbReference type="Proteomes" id="UP000001107">
    <property type="component" value="Chromosome"/>
</dbReference>
<name>A6UR50_METVS</name>
<dbReference type="InterPro" id="IPR034405">
    <property type="entry name" value="F420"/>
</dbReference>
<accession>A6UR50</accession>
<evidence type="ECO:0000256" key="7">
    <source>
        <dbReference type="ARBA" id="ARBA00023004"/>
    </source>
</evidence>
<dbReference type="PIRSF" id="PIRSF004762">
    <property type="entry name" value="CHP00423"/>
    <property type="match status" value="1"/>
</dbReference>
<evidence type="ECO:0000256" key="2">
    <source>
        <dbReference type="ARBA" id="ARBA00012289"/>
    </source>
</evidence>
<dbReference type="KEGG" id="mvn:Mevan_1072"/>
<sequence length="358" mass="40122">MDLISFKEKDISKKECLELFLDTENFFDILKVADDIRKESVGDTVTYVVNTNIETTNVCIMGCKFCAFGKSKNSLEAFKLNSEEIAKKALLAKKAGFTEVTIHGGIHPDVDTHFQVETLKKVNEVTNPFGGIYVHAYSPQEILNGAEVAGLNVKEALEMLYDAGLRTIPGTAAEILNDSVRNEICPLKMPVNKWIEIIKEAHKIGFKTTSTIMYGHIEQYSHVVEHFSILKEIQKETSVFTEFIPLSYLYENTPLYNLGRVKDGANGLYELKLYAISRIFFKDTIKNIQVPRVKLGTKLSQIILKCGANDLGGTLMEDKVSKAAGSTYEDASTELMENAIKNIGRIPKKRTTLYEIIK</sequence>
<dbReference type="InterPro" id="IPR058240">
    <property type="entry name" value="rSAM_sf"/>
</dbReference>
<comment type="subunit">
    <text evidence="10">The FO synthase complex consists of two subunits, CofG and CofH.</text>
</comment>
<dbReference type="SFLD" id="SFLDG01389">
    <property type="entry name" value="menaquinone_synthsis_involved"/>
    <property type="match status" value="1"/>
</dbReference>
<dbReference type="RefSeq" id="WP_012065887.1">
    <property type="nucleotide sequence ID" value="NC_009634.1"/>
</dbReference>
<dbReference type="InterPro" id="IPR007197">
    <property type="entry name" value="rSAM"/>
</dbReference>
<dbReference type="AlphaFoldDB" id="A6UR50"/>
<feature type="binding site" evidence="12">
    <location>
        <position position="138"/>
    </location>
    <ligand>
        <name>(3R)-3-methyl-D-ornithine</name>
        <dbReference type="ChEBI" id="CHEBI:64642"/>
    </ligand>
</feature>
<reference evidence="14" key="1">
    <citation type="submission" date="2007-06" db="EMBL/GenBank/DDBJ databases">
        <title>Complete sequence of Methanococcus vannielii SB.</title>
        <authorList>
            <consortium name="US DOE Joint Genome Institute"/>
            <person name="Copeland A."/>
            <person name="Lucas S."/>
            <person name="Lapidus A."/>
            <person name="Barry K."/>
            <person name="Glavina del Rio T."/>
            <person name="Dalin E."/>
            <person name="Tice H."/>
            <person name="Pitluck S."/>
            <person name="Chain P."/>
            <person name="Malfatti S."/>
            <person name="Shin M."/>
            <person name="Vergez L."/>
            <person name="Schmutz J."/>
            <person name="Larimer F."/>
            <person name="Land M."/>
            <person name="Hauser L."/>
            <person name="Kyrpides N."/>
            <person name="Anderson I."/>
            <person name="Sieprawska-Lupa M."/>
            <person name="Whitman W.B."/>
            <person name="Richardson P."/>
        </authorList>
    </citation>
    <scope>NUCLEOTIDE SEQUENCE [LARGE SCALE GENOMIC DNA]</scope>
    <source>
        <strain evidence="14">SB</strain>
    </source>
</reference>
<evidence type="ECO:0000256" key="11">
    <source>
        <dbReference type="PIRSR" id="PIRSR004762-1"/>
    </source>
</evidence>
<evidence type="ECO:0000259" key="13">
    <source>
        <dbReference type="PROSITE" id="PS51918"/>
    </source>
</evidence>
<dbReference type="GO" id="GO:0044689">
    <property type="term" value="F:7,8-didemethyl-8-hydroxy-5-deazariboflavin synthase activity"/>
    <property type="evidence" value="ECO:0007669"/>
    <property type="project" value="TreeGrafter"/>
</dbReference>
<comment type="similarity">
    <text evidence="10">Belongs to the radical SAM superfamily. CofH family.</text>
</comment>